<dbReference type="EMBL" id="JAVRRF010000003">
    <property type="protein sequence ID" value="KAK5066992.1"/>
    <property type="molecule type" value="Genomic_DNA"/>
</dbReference>
<evidence type="ECO:0000313" key="3">
    <source>
        <dbReference type="EMBL" id="KAK5066992.1"/>
    </source>
</evidence>
<keyword evidence="1" id="KW-0175">Coiled coil</keyword>
<protein>
    <recommendedName>
        <fullName evidence="5">BZIP domain-containing protein</fullName>
    </recommendedName>
</protein>
<reference evidence="3 4" key="1">
    <citation type="submission" date="2023-08" db="EMBL/GenBank/DDBJ databases">
        <title>Black Yeasts Isolated from many extreme environments.</title>
        <authorList>
            <person name="Coleine C."/>
            <person name="Stajich J.E."/>
            <person name="Selbmann L."/>
        </authorList>
    </citation>
    <scope>NUCLEOTIDE SEQUENCE [LARGE SCALE GENOMIC DNA]</scope>
    <source>
        <strain evidence="3 4">CCFEE 6328</strain>
    </source>
</reference>
<dbReference type="Proteomes" id="UP001345691">
    <property type="component" value="Unassembled WGS sequence"/>
</dbReference>
<sequence>MSDFDFNQLAAYQPAAPTESETANTPGKTSKKALANDKRNTKHKVFRGKERGVEDEIFELVGVTKEPAATGANNETRLYRQRQAVLSEIHNLRNQVQILVMQMEAINIQKQNVKNQVTALLAEMEMLRSQLAARDNHLNGLANYIVHLELENNNLKDETQAHAQNVGSMDNDRF</sequence>
<organism evidence="3 4">
    <name type="scientific">Exophiala sideris</name>
    <dbReference type="NCBI Taxonomy" id="1016849"/>
    <lineage>
        <taxon>Eukaryota</taxon>
        <taxon>Fungi</taxon>
        <taxon>Dikarya</taxon>
        <taxon>Ascomycota</taxon>
        <taxon>Pezizomycotina</taxon>
        <taxon>Eurotiomycetes</taxon>
        <taxon>Chaetothyriomycetidae</taxon>
        <taxon>Chaetothyriales</taxon>
        <taxon>Herpotrichiellaceae</taxon>
        <taxon>Exophiala</taxon>
    </lineage>
</organism>
<name>A0ABR0JMU1_9EURO</name>
<feature type="coiled-coil region" evidence="1">
    <location>
        <begin position="89"/>
        <end position="165"/>
    </location>
</feature>
<evidence type="ECO:0000256" key="2">
    <source>
        <dbReference type="SAM" id="MobiDB-lite"/>
    </source>
</evidence>
<feature type="compositionally biased region" description="Polar residues" evidence="2">
    <location>
        <begin position="19"/>
        <end position="28"/>
    </location>
</feature>
<evidence type="ECO:0000256" key="1">
    <source>
        <dbReference type="SAM" id="Coils"/>
    </source>
</evidence>
<evidence type="ECO:0000313" key="4">
    <source>
        <dbReference type="Proteomes" id="UP001345691"/>
    </source>
</evidence>
<feature type="region of interest" description="Disordered" evidence="2">
    <location>
        <begin position="12"/>
        <end position="39"/>
    </location>
</feature>
<comment type="caution">
    <text evidence="3">The sequence shown here is derived from an EMBL/GenBank/DDBJ whole genome shotgun (WGS) entry which is preliminary data.</text>
</comment>
<gene>
    <name evidence="3" type="ORF">LTR69_002340</name>
</gene>
<proteinExistence type="predicted"/>
<evidence type="ECO:0008006" key="5">
    <source>
        <dbReference type="Google" id="ProtNLM"/>
    </source>
</evidence>
<keyword evidence="4" id="KW-1185">Reference proteome</keyword>
<accession>A0ABR0JMU1</accession>